<evidence type="ECO:0000313" key="2">
    <source>
        <dbReference type="Proteomes" id="UP000324298"/>
    </source>
</evidence>
<sequence>MGKDKKVEYVALDYELTHAGFFRLKPGRSDIKIPCTGGYWEVNGEMPTYKHLDVFLGALRHFEEMERKGQVQRAETYNVSVKNPKTGIMEERKRGSLTVSASRRQLCLYSGLEPNGANYRLLDDALWHLAGLNARKLIFANGEKYPSEIRMMKILAIHDRYGDKNVLVWDEDFIEHCKSNRLLIRYREIQQLRTPLLKALALFVEGNEKHFAGQGVVEERIFSYLGLTKPKRPKNENLLDMAAYDVTVKQYALETRTLRFKLKKALKTLEEMGFILKFHVRPYRKTNVYYVGKDKLCPTRGSRKNKNDKIPAQVTIAPPINRPNFKEERFYYCKNPKLAPDAVLYPRKYYIENSIEQAWTEGGHEVFF</sequence>
<gene>
    <name evidence="1" type="ORF">ET418_16995</name>
</gene>
<reference evidence="1 2" key="1">
    <citation type="submission" date="2019-04" db="EMBL/GenBank/DDBJ databases">
        <title>Geobacter ruber sp. nov., ferric-reducing bacteria isolated from paddy soil.</title>
        <authorList>
            <person name="Xu Z."/>
            <person name="Masuda Y."/>
            <person name="Itoh H."/>
            <person name="Senoo K."/>
        </authorList>
    </citation>
    <scope>NUCLEOTIDE SEQUENCE [LARGE SCALE GENOMIC DNA]</scope>
    <source>
        <strain evidence="1 2">Red88</strain>
    </source>
</reference>
<dbReference type="Proteomes" id="UP000324298">
    <property type="component" value="Unassembled WGS sequence"/>
</dbReference>
<proteinExistence type="predicted"/>
<comment type="caution">
    <text evidence="1">The sequence shown here is derived from an EMBL/GenBank/DDBJ whole genome shotgun (WGS) entry which is preliminary data.</text>
</comment>
<accession>A0A5A9X4V2</accession>
<evidence type="ECO:0000313" key="1">
    <source>
        <dbReference type="EMBL" id="KAA0888097.1"/>
    </source>
</evidence>
<dbReference type="AlphaFoldDB" id="A0A5A9X4V2"/>
<keyword evidence="2" id="KW-1185">Reference proteome</keyword>
<dbReference type="EMBL" id="SRSD01000012">
    <property type="protein sequence ID" value="KAA0888097.1"/>
    <property type="molecule type" value="Genomic_DNA"/>
</dbReference>
<dbReference type="RefSeq" id="WP_149309671.1">
    <property type="nucleotide sequence ID" value="NZ_SRSD01000012.1"/>
</dbReference>
<name>A0A5A9X4V2_9BACT</name>
<organism evidence="1 2">
    <name type="scientific">Oryzomonas rubra</name>
    <dbReference type="NCBI Taxonomy" id="2509454"/>
    <lineage>
        <taxon>Bacteria</taxon>
        <taxon>Pseudomonadati</taxon>
        <taxon>Thermodesulfobacteriota</taxon>
        <taxon>Desulfuromonadia</taxon>
        <taxon>Geobacterales</taxon>
        <taxon>Geobacteraceae</taxon>
        <taxon>Oryzomonas</taxon>
    </lineage>
</organism>
<protein>
    <submittedName>
        <fullName evidence="1">Uncharacterized protein</fullName>
    </submittedName>
</protein>